<evidence type="ECO:0000313" key="3">
    <source>
        <dbReference type="EMBL" id="GIC72001.1"/>
    </source>
</evidence>
<name>A0ABD0ALR6_LIMFE</name>
<gene>
    <name evidence="3" type="ORF">LF01B1_10160</name>
</gene>
<feature type="transmembrane region" description="Helical" evidence="2">
    <location>
        <begin position="7"/>
        <end position="26"/>
    </location>
</feature>
<keyword evidence="2" id="KW-1133">Transmembrane helix</keyword>
<evidence type="ECO:0000313" key="4">
    <source>
        <dbReference type="Proteomes" id="UP000653631"/>
    </source>
</evidence>
<evidence type="ECO:0000256" key="2">
    <source>
        <dbReference type="SAM" id="Phobius"/>
    </source>
</evidence>
<organism evidence="3 4">
    <name type="scientific">Limosilactobacillus fermentum</name>
    <name type="common">Lactobacillus fermentum</name>
    <dbReference type="NCBI Taxonomy" id="1613"/>
    <lineage>
        <taxon>Bacteria</taxon>
        <taxon>Bacillati</taxon>
        <taxon>Bacillota</taxon>
        <taxon>Bacilli</taxon>
        <taxon>Lactobacillales</taxon>
        <taxon>Lactobacillaceae</taxon>
        <taxon>Limosilactobacillus</taxon>
    </lineage>
</organism>
<reference evidence="3 4" key="1">
    <citation type="submission" date="2021-01" db="EMBL/GenBank/DDBJ databases">
        <title>Development of a method for detection of lactic acid bacteria that cause putrefactive shochu mash.</title>
        <authorList>
            <person name="Takashita H."/>
            <person name="Fujihara E."/>
            <person name="Takayama K."/>
            <person name="Yamamoto H."/>
            <person name="Mizutani M."/>
            <person name="Kajiwara Y."/>
        </authorList>
    </citation>
    <scope>NUCLEOTIDE SEQUENCE [LARGE SCALE GENOMIC DNA]</scope>
    <source>
        <strain evidence="3 4">01-B1</strain>
    </source>
</reference>
<protein>
    <submittedName>
        <fullName evidence="3">Uncharacterized protein</fullName>
    </submittedName>
</protein>
<accession>A0ABD0ALR6</accession>
<keyword evidence="2" id="KW-0472">Membrane</keyword>
<feature type="region of interest" description="Disordered" evidence="1">
    <location>
        <begin position="34"/>
        <end position="102"/>
    </location>
</feature>
<proteinExistence type="predicted"/>
<dbReference type="AlphaFoldDB" id="A0ABD0ALR6"/>
<feature type="compositionally biased region" description="Low complexity" evidence="1">
    <location>
        <begin position="34"/>
        <end position="85"/>
    </location>
</feature>
<dbReference type="EMBL" id="BOLH01000008">
    <property type="protein sequence ID" value="GIC72001.1"/>
    <property type="molecule type" value="Genomic_DNA"/>
</dbReference>
<feature type="compositionally biased region" description="Polar residues" evidence="1">
    <location>
        <begin position="86"/>
        <end position="97"/>
    </location>
</feature>
<dbReference type="Proteomes" id="UP000653631">
    <property type="component" value="Unassembled WGS sequence"/>
</dbReference>
<evidence type="ECO:0000256" key="1">
    <source>
        <dbReference type="SAM" id="MobiDB-lite"/>
    </source>
</evidence>
<keyword evidence="2" id="KW-0812">Transmembrane</keyword>
<dbReference type="RefSeq" id="WP_057194427.1">
    <property type="nucleotide sequence ID" value="NZ_BOLH01000008.1"/>
</dbReference>
<comment type="caution">
    <text evidence="3">The sequence shown here is derived from an EMBL/GenBank/DDBJ whole genome shotgun (WGS) entry which is preliminary data.</text>
</comment>
<sequence>MKKPLSYSLITLLIIGLISGIGWHGLTTATNRTTTSQTTATNRTTTSQTTSSESKGTSSSTKQRSAESSSATSSSASASSSNSASPTTQITVASTGNHRWHGPRVISKEAAVKEASHILGTNGGDWTWECVSYDGYAYRLQATSQKAVNNGAPNPIALTVVVYHDGSLEVN</sequence>